<proteinExistence type="predicted"/>
<accession>A0A915L127</accession>
<sequence length="80" mass="9332">RPHLRKNGGSKPKKCILVNIRRPISLIFAVKLEKEKFYIMVIYATAKEAYLGTTMWQSSWIYKGRNAKSEKSSWINNDVE</sequence>
<evidence type="ECO:0000313" key="1">
    <source>
        <dbReference type="Proteomes" id="UP000887565"/>
    </source>
</evidence>
<protein>
    <submittedName>
        <fullName evidence="2">Uncharacterized protein</fullName>
    </submittedName>
</protein>
<reference evidence="2" key="1">
    <citation type="submission" date="2022-11" db="UniProtKB">
        <authorList>
            <consortium name="WormBaseParasite"/>
        </authorList>
    </citation>
    <scope>IDENTIFICATION</scope>
</reference>
<dbReference type="Proteomes" id="UP000887565">
    <property type="component" value="Unplaced"/>
</dbReference>
<dbReference type="AlphaFoldDB" id="A0A915L127"/>
<organism evidence="1 2">
    <name type="scientific">Romanomermis culicivorax</name>
    <name type="common">Nematode worm</name>
    <dbReference type="NCBI Taxonomy" id="13658"/>
    <lineage>
        <taxon>Eukaryota</taxon>
        <taxon>Metazoa</taxon>
        <taxon>Ecdysozoa</taxon>
        <taxon>Nematoda</taxon>
        <taxon>Enoplea</taxon>
        <taxon>Dorylaimia</taxon>
        <taxon>Mermithida</taxon>
        <taxon>Mermithoidea</taxon>
        <taxon>Mermithidae</taxon>
        <taxon>Romanomermis</taxon>
    </lineage>
</organism>
<keyword evidence="1" id="KW-1185">Reference proteome</keyword>
<dbReference type="WBParaSite" id="nRc.2.0.1.t44415-RA">
    <property type="protein sequence ID" value="nRc.2.0.1.t44415-RA"/>
    <property type="gene ID" value="nRc.2.0.1.g44415"/>
</dbReference>
<evidence type="ECO:0000313" key="2">
    <source>
        <dbReference type="WBParaSite" id="nRc.2.0.1.t44415-RA"/>
    </source>
</evidence>
<name>A0A915L127_ROMCU</name>